<evidence type="ECO:0000313" key="14">
    <source>
        <dbReference type="Proteomes" id="UP000287908"/>
    </source>
</evidence>
<evidence type="ECO:0000256" key="7">
    <source>
        <dbReference type="ARBA" id="ARBA00023237"/>
    </source>
</evidence>
<keyword evidence="4 8" id="KW-0812">Transmembrane</keyword>
<evidence type="ECO:0000256" key="4">
    <source>
        <dbReference type="ARBA" id="ARBA00022692"/>
    </source>
</evidence>
<proteinExistence type="inferred from homology"/>
<dbReference type="Pfam" id="PF07715">
    <property type="entry name" value="Plug"/>
    <property type="match status" value="1"/>
</dbReference>
<evidence type="ECO:0000256" key="9">
    <source>
        <dbReference type="RuleBase" id="RU003357"/>
    </source>
</evidence>
<dbReference type="PANTHER" id="PTHR30069">
    <property type="entry name" value="TONB-DEPENDENT OUTER MEMBRANE RECEPTOR"/>
    <property type="match status" value="1"/>
</dbReference>
<dbReference type="InterPro" id="IPR000531">
    <property type="entry name" value="Beta-barrel_TonB"/>
</dbReference>
<organism evidence="13 14">
    <name type="scientific">Idiomarina seosinensis</name>
    <dbReference type="NCBI Taxonomy" id="281739"/>
    <lineage>
        <taxon>Bacteria</taxon>
        <taxon>Pseudomonadati</taxon>
        <taxon>Pseudomonadota</taxon>
        <taxon>Gammaproteobacteria</taxon>
        <taxon>Alteromonadales</taxon>
        <taxon>Idiomarinaceae</taxon>
        <taxon>Idiomarina</taxon>
    </lineage>
</organism>
<name>A0A432ZE60_9GAMM</name>
<dbReference type="RefSeq" id="WP_126784977.1">
    <property type="nucleotide sequence ID" value="NZ_PIQF01000002.1"/>
</dbReference>
<dbReference type="InterPro" id="IPR036942">
    <property type="entry name" value="Beta-barrel_TonB_sf"/>
</dbReference>
<keyword evidence="6 8" id="KW-0472">Membrane</keyword>
<evidence type="ECO:0000313" key="13">
    <source>
        <dbReference type="EMBL" id="RUO76257.1"/>
    </source>
</evidence>
<reference evidence="13 14" key="1">
    <citation type="journal article" date="2011" name="Front. Microbiol.">
        <title>Genomic signatures of strain selection and enhancement in Bacillus atrophaeus var. globigii, a historical biowarfare simulant.</title>
        <authorList>
            <person name="Gibbons H.S."/>
            <person name="Broomall S.M."/>
            <person name="McNew L.A."/>
            <person name="Daligault H."/>
            <person name="Chapman C."/>
            <person name="Bruce D."/>
            <person name="Karavis M."/>
            <person name="Krepps M."/>
            <person name="McGregor P.A."/>
            <person name="Hong C."/>
            <person name="Park K.H."/>
            <person name="Akmal A."/>
            <person name="Feldman A."/>
            <person name="Lin J.S."/>
            <person name="Chang W.E."/>
            <person name="Higgs B.W."/>
            <person name="Demirev P."/>
            <person name="Lindquist J."/>
            <person name="Liem A."/>
            <person name="Fochler E."/>
            <person name="Read T.D."/>
            <person name="Tapia R."/>
            <person name="Johnson S."/>
            <person name="Bishop-Lilly K.A."/>
            <person name="Detter C."/>
            <person name="Han C."/>
            <person name="Sozhamannan S."/>
            <person name="Rosenzweig C.N."/>
            <person name="Skowronski E.W."/>
        </authorList>
    </citation>
    <scope>NUCLEOTIDE SEQUENCE [LARGE SCALE GENOMIC DNA]</scope>
    <source>
        <strain evidence="13 14">CL-SP19</strain>
    </source>
</reference>
<comment type="caution">
    <text evidence="13">The sequence shown here is derived from an EMBL/GenBank/DDBJ whole genome shotgun (WGS) entry which is preliminary data.</text>
</comment>
<dbReference type="SUPFAM" id="SSF56935">
    <property type="entry name" value="Porins"/>
    <property type="match status" value="1"/>
</dbReference>
<dbReference type="Gene3D" id="2.170.130.10">
    <property type="entry name" value="TonB-dependent receptor, plug domain"/>
    <property type="match status" value="1"/>
</dbReference>
<evidence type="ECO:0000256" key="8">
    <source>
        <dbReference type="PROSITE-ProRule" id="PRU01360"/>
    </source>
</evidence>
<keyword evidence="10" id="KW-0732">Signal</keyword>
<evidence type="ECO:0000256" key="2">
    <source>
        <dbReference type="ARBA" id="ARBA00022448"/>
    </source>
</evidence>
<dbReference type="AlphaFoldDB" id="A0A432ZE60"/>
<dbReference type="GO" id="GO:0015344">
    <property type="term" value="F:siderophore uptake transmembrane transporter activity"/>
    <property type="evidence" value="ECO:0007669"/>
    <property type="project" value="TreeGrafter"/>
</dbReference>
<feature type="domain" description="TonB-dependent receptor plug" evidence="12">
    <location>
        <begin position="45"/>
        <end position="152"/>
    </location>
</feature>
<dbReference type="InterPro" id="IPR012910">
    <property type="entry name" value="Plug_dom"/>
</dbReference>
<dbReference type="Proteomes" id="UP000287908">
    <property type="component" value="Unassembled WGS sequence"/>
</dbReference>
<dbReference type="PANTHER" id="PTHR30069:SF28">
    <property type="entry name" value="TONB-DEPENDENT RECEPTOR YNCD-RELATED"/>
    <property type="match status" value="1"/>
</dbReference>
<feature type="chain" id="PRO_5019107627" description="TonB-dependent receptor" evidence="10">
    <location>
        <begin position="20"/>
        <end position="676"/>
    </location>
</feature>
<feature type="signal peptide" evidence="10">
    <location>
        <begin position="1"/>
        <end position="19"/>
    </location>
</feature>
<sequence length="676" mass="75619">MKLLTLWGLPLLATPLCYAQNSNTDVINEHIVVTASQSQQPWLTTPASVTRIDIERQLPSLNIDAGDALQGVPGIQADSRYNYAQDTRLVVRGFGSRAAFGVRGLQLNIDGIPLSMPDGQAQTSSILLDTMSSVEVLRGPLAVIYGNAAGGVVEWQSDVPQSSELGIATQQSADNLQRYTIDATYAGQANQLNIFASDFSTDGPRAHNSAERQQQAIRWYTDLSDRQRLVIRYDNNYAPLLQDPSALTPASWRDDPTQTVQRAIDFNTRKSIHHRQGSISWFYDNDDTSHRVSVWQGDRDIEQFLPFSGEDISSSGAVIDLSRQFEGLHAYSRWQPNTDLALTAGWMSEFQQDHRKGFVNDMGKLGDLRRHEFSNIDSHSIYSRVDWQFRPNWSVETGVRYNWLDYQVNDLFITDQNPDDSGEREFDELSFAGAITWQLSETTSSYLSYGEGFETPTLTELAYRNEGSGLNNQLTPSTNQQLELGVKSQINGDWRIGASVFDIRSDNEILVDQSNDGRTTYRNASKTLRQGIELSAQGSITNTLTSYFSYSYIDAQFDSGELSGNTLPGVSNKQLFARFNWSLANQWQLKLAARHRGETYTSDSNEQSAPSYTLVDIAVQKQWLLGQNSIDGWLMLDNATDKQYVGSVVVNQGSGRSFEPGVGRQVSVGLKWSRRF</sequence>
<evidence type="ECO:0000256" key="5">
    <source>
        <dbReference type="ARBA" id="ARBA00023077"/>
    </source>
</evidence>
<comment type="subcellular location">
    <subcellularLocation>
        <location evidence="1 8">Cell outer membrane</location>
        <topology evidence="1 8">Multi-pass membrane protein</topology>
    </subcellularLocation>
</comment>
<dbReference type="EMBL" id="PIQF01000002">
    <property type="protein sequence ID" value="RUO76257.1"/>
    <property type="molecule type" value="Genomic_DNA"/>
</dbReference>
<dbReference type="GO" id="GO:0044718">
    <property type="term" value="P:siderophore transmembrane transport"/>
    <property type="evidence" value="ECO:0007669"/>
    <property type="project" value="TreeGrafter"/>
</dbReference>
<keyword evidence="3 8" id="KW-1134">Transmembrane beta strand</keyword>
<evidence type="ECO:0000259" key="11">
    <source>
        <dbReference type="Pfam" id="PF00593"/>
    </source>
</evidence>
<evidence type="ECO:0000256" key="1">
    <source>
        <dbReference type="ARBA" id="ARBA00004571"/>
    </source>
</evidence>
<evidence type="ECO:0000259" key="12">
    <source>
        <dbReference type="Pfam" id="PF07715"/>
    </source>
</evidence>
<keyword evidence="2 8" id="KW-0813">Transport</keyword>
<accession>A0A432ZE60</accession>
<dbReference type="InterPro" id="IPR039426">
    <property type="entry name" value="TonB-dep_rcpt-like"/>
</dbReference>
<evidence type="ECO:0000256" key="3">
    <source>
        <dbReference type="ARBA" id="ARBA00022452"/>
    </source>
</evidence>
<dbReference type="Pfam" id="PF00593">
    <property type="entry name" value="TonB_dep_Rec_b-barrel"/>
    <property type="match status" value="1"/>
</dbReference>
<evidence type="ECO:0000256" key="10">
    <source>
        <dbReference type="SAM" id="SignalP"/>
    </source>
</evidence>
<evidence type="ECO:0008006" key="15">
    <source>
        <dbReference type="Google" id="ProtNLM"/>
    </source>
</evidence>
<keyword evidence="14" id="KW-1185">Reference proteome</keyword>
<keyword evidence="5 9" id="KW-0798">TonB box</keyword>
<protein>
    <recommendedName>
        <fullName evidence="15">TonB-dependent receptor</fullName>
    </recommendedName>
</protein>
<dbReference type="GO" id="GO:0009279">
    <property type="term" value="C:cell outer membrane"/>
    <property type="evidence" value="ECO:0007669"/>
    <property type="project" value="UniProtKB-SubCell"/>
</dbReference>
<keyword evidence="7 8" id="KW-0998">Cell outer membrane</keyword>
<feature type="domain" description="TonB-dependent receptor-like beta-barrel" evidence="11">
    <location>
        <begin position="221"/>
        <end position="620"/>
    </location>
</feature>
<dbReference type="PROSITE" id="PS52016">
    <property type="entry name" value="TONB_DEPENDENT_REC_3"/>
    <property type="match status" value="1"/>
</dbReference>
<dbReference type="InterPro" id="IPR037066">
    <property type="entry name" value="Plug_dom_sf"/>
</dbReference>
<gene>
    <name evidence="13" type="ORF">CWI81_09125</name>
</gene>
<dbReference type="Gene3D" id="2.40.170.20">
    <property type="entry name" value="TonB-dependent receptor, beta-barrel domain"/>
    <property type="match status" value="1"/>
</dbReference>
<dbReference type="OrthoDB" id="9760620at2"/>
<comment type="similarity">
    <text evidence="8 9">Belongs to the TonB-dependent receptor family.</text>
</comment>
<evidence type="ECO:0000256" key="6">
    <source>
        <dbReference type="ARBA" id="ARBA00023136"/>
    </source>
</evidence>